<dbReference type="Pfam" id="PF07189">
    <property type="entry name" value="SF3b10"/>
    <property type="match status" value="1"/>
</dbReference>
<evidence type="ECO:0000313" key="5">
    <source>
        <dbReference type="EMBL" id="CAG2241581.1"/>
    </source>
</evidence>
<dbReference type="PANTHER" id="PTHR44464">
    <property type="entry name" value="WD REPEAT-CONTAINING PROTEIN 17"/>
    <property type="match status" value="1"/>
</dbReference>
<evidence type="ECO:0000313" key="6">
    <source>
        <dbReference type="Proteomes" id="UP000683360"/>
    </source>
</evidence>
<dbReference type="InterPro" id="IPR036322">
    <property type="entry name" value="WD40_repeat_dom_sf"/>
</dbReference>
<dbReference type="GO" id="GO:0003824">
    <property type="term" value="F:catalytic activity"/>
    <property type="evidence" value="ECO:0007669"/>
    <property type="project" value="InterPro"/>
</dbReference>
<comment type="caution">
    <text evidence="5">The sequence shown here is derived from an EMBL/GenBank/DDBJ whole genome shotgun (WGS) entry which is preliminary data.</text>
</comment>
<keyword evidence="2" id="KW-0677">Repeat</keyword>
<dbReference type="InterPro" id="IPR005135">
    <property type="entry name" value="Endo/exonuclease/phosphatase"/>
</dbReference>
<dbReference type="EMBL" id="CAJPWZ010002590">
    <property type="protein sequence ID" value="CAG2241581.1"/>
    <property type="molecule type" value="Genomic_DNA"/>
</dbReference>
<organism evidence="5 6">
    <name type="scientific">Mytilus edulis</name>
    <name type="common">Blue mussel</name>
    <dbReference type="NCBI Taxonomy" id="6550"/>
    <lineage>
        <taxon>Eukaryota</taxon>
        <taxon>Metazoa</taxon>
        <taxon>Spiralia</taxon>
        <taxon>Lophotrochozoa</taxon>
        <taxon>Mollusca</taxon>
        <taxon>Bivalvia</taxon>
        <taxon>Autobranchia</taxon>
        <taxon>Pteriomorphia</taxon>
        <taxon>Mytilida</taxon>
        <taxon>Mytiloidea</taxon>
        <taxon>Mytilidae</taxon>
        <taxon>Mytilinae</taxon>
        <taxon>Mytilus</taxon>
    </lineage>
</organism>
<dbReference type="InterPro" id="IPR001680">
    <property type="entry name" value="WD40_rpt"/>
</dbReference>
<feature type="repeat" description="WD" evidence="3">
    <location>
        <begin position="701"/>
        <end position="743"/>
    </location>
</feature>
<dbReference type="InterPro" id="IPR009846">
    <property type="entry name" value="SF3b5/RDS3-10"/>
</dbReference>
<dbReference type="AlphaFoldDB" id="A0A8S3U6V7"/>
<gene>
    <name evidence="5" type="ORF">MEDL_53817</name>
</gene>
<name>A0A8S3U6V7_MYTED</name>
<evidence type="ECO:0000256" key="3">
    <source>
        <dbReference type="PROSITE-ProRule" id="PRU00221"/>
    </source>
</evidence>
<evidence type="ECO:0000256" key="1">
    <source>
        <dbReference type="ARBA" id="ARBA00022574"/>
    </source>
</evidence>
<keyword evidence="1 3" id="KW-0853">WD repeat</keyword>
<dbReference type="InterPro" id="IPR015943">
    <property type="entry name" value="WD40/YVTN_repeat-like_dom_sf"/>
</dbReference>
<feature type="domain" description="Endonuclease/exonuclease/phosphatase" evidence="4">
    <location>
        <begin position="369"/>
        <end position="484"/>
    </location>
</feature>
<dbReference type="OrthoDB" id="2161379at2759"/>
<protein>
    <submittedName>
        <fullName evidence="5">WD repeat-containing protein 17,Splicing factor 3B subunit 5</fullName>
    </submittedName>
</protein>
<dbReference type="PANTHER" id="PTHR44464:SF1">
    <property type="entry name" value="WD REPEAT-CONTAINING PROTEIN 17"/>
    <property type="match status" value="1"/>
</dbReference>
<evidence type="ECO:0000259" key="4">
    <source>
        <dbReference type="Pfam" id="PF14529"/>
    </source>
</evidence>
<dbReference type="Pfam" id="PF00400">
    <property type="entry name" value="WD40"/>
    <property type="match status" value="1"/>
</dbReference>
<reference evidence="5" key="1">
    <citation type="submission" date="2021-03" db="EMBL/GenBank/DDBJ databases">
        <authorList>
            <person name="Bekaert M."/>
        </authorList>
    </citation>
    <scope>NUCLEOTIDE SEQUENCE</scope>
</reference>
<dbReference type="PROSITE" id="PS50082">
    <property type="entry name" value="WD_REPEATS_2"/>
    <property type="match status" value="1"/>
</dbReference>
<dbReference type="SUPFAM" id="SSF50978">
    <property type="entry name" value="WD40 repeat-like"/>
    <property type="match status" value="1"/>
</dbReference>
<dbReference type="PROSITE" id="PS00678">
    <property type="entry name" value="WD_REPEATS_1"/>
    <property type="match status" value="1"/>
</dbReference>
<accession>A0A8S3U6V7</accession>
<dbReference type="InterPro" id="IPR019775">
    <property type="entry name" value="WD40_repeat_CS"/>
</dbReference>
<dbReference type="InterPro" id="IPR036691">
    <property type="entry name" value="Endo/exonu/phosph_ase_sf"/>
</dbReference>
<dbReference type="SUPFAM" id="SSF56219">
    <property type="entry name" value="DNase I-like"/>
    <property type="match status" value="2"/>
</dbReference>
<sequence>MGDRYNIHSQLEHLQSKYIGTGHADTNKWEWMTNQHRDSNASYMGHNDMLNYFSLAENEAKARVRFNLMERMLQPSHYDSDLENLENEISSFSIEGQIILIGDFNSRTAMKADYIENDSDEINNFDGIDLLPESYITDIDIRRVNQDSTLNTLGNKLLELCSSSRLRILNGRFLGDSLGYFTYMCNTGFSTVDYAIASESLLPEVKYFKTNDFTYLSDHVQINLYMNCSIISDTCMKKCLDEKRWHLIKSYKWTELSSSKLIDVLSTENVKKEILDLEMEHFDSNKLGVDGATEKLTKILQTIAENTCKVISKPTKKKKKKIKQVWVGKEGGGVLIAIKKGIICQEVYKSKNVELIAAQINITDTKSLVIISAYRPPNKNDIDYLKQMIIEINELKLKFKNSTFWLGGDFNLPDIKWPEQNISGSMYPKELNEAFIDMLNNLGIEQMVDFPTRKDNILDLFCTNQPALITKIKSIPGISDHDIVLVDAICKPQRSKQSQHKIYLWKKVDIKKIKDVTSHFISELISQTNENLNIDQLWNKFKEGSNKIIDDNVPSKITKSKYTNPWANRDIDHLCKKQRKAYNKAKKTGKQEHKDKYKKLKATAQREIRRAQSTYMQEIISPQLEEKPKSFWQFIKSKKTETSGNWKRMAKQVGLLPAGCQPWNVDVVAASGDRFVYCATLCVYIYQLDRKFQEFRLVSIMSEHKKTITAIAFNPRNPDLLASAGADRKVIIWNVANQKLVARMDTADTPKAIGWCYDQLDTLSFAGGKGPVQMWKFQDGLMIKTCREASGFPSNILLLRWHPKNTGRLAVGHQNGAISICNVGGKSYKNTLGPEDEDDSEVEDPVSSLQWDPLSTDYLIMCNVRAGVRLIDTESQSVIMKFTPPSAASSISAMSWINNAPGIFVTGDVRSGILRIWNVSMSKPIETIKIKKTGIHALQAITTKIMKSKDREGHVSSTSAADSPALVNQAHFAVPPAQILCTFHDGE</sequence>
<dbReference type="SMART" id="SM00320">
    <property type="entry name" value="WD40"/>
    <property type="match status" value="3"/>
</dbReference>
<dbReference type="Pfam" id="PF14529">
    <property type="entry name" value="Exo_endo_phos_2"/>
    <property type="match status" value="1"/>
</dbReference>
<dbReference type="Gene3D" id="2.130.10.10">
    <property type="entry name" value="YVTN repeat-like/Quinoprotein amine dehydrogenase"/>
    <property type="match status" value="2"/>
</dbReference>
<keyword evidence="6" id="KW-1185">Reference proteome</keyword>
<proteinExistence type="predicted"/>
<dbReference type="PROSITE" id="PS50294">
    <property type="entry name" value="WD_REPEATS_REGION"/>
    <property type="match status" value="1"/>
</dbReference>
<dbReference type="Proteomes" id="UP000683360">
    <property type="component" value="Unassembled WGS sequence"/>
</dbReference>
<dbReference type="Gene3D" id="3.60.10.10">
    <property type="entry name" value="Endonuclease/exonuclease/phosphatase"/>
    <property type="match status" value="2"/>
</dbReference>
<evidence type="ECO:0000256" key="2">
    <source>
        <dbReference type="ARBA" id="ARBA00022737"/>
    </source>
</evidence>